<name>A0AAD3TPC9_9TREE</name>
<dbReference type="Pfam" id="PF00221">
    <property type="entry name" value="Lyase_aromatic"/>
    <property type="match status" value="1"/>
</dbReference>
<dbReference type="PROSITE" id="PS00488">
    <property type="entry name" value="PAL_HISTIDASE"/>
    <property type="match status" value="1"/>
</dbReference>
<dbReference type="GO" id="GO:0006559">
    <property type="term" value="P:L-phenylalanine catabolic process"/>
    <property type="evidence" value="ECO:0007669"/>
    <property type="project" value="InterPro"/>
</dbReference>
<dbReference type="EMBL" id="BTCM01000001">
    <property type="protein sequence ID" value="GMK54031.1"/>
    <property type="molecule type" value="Genomic_DNA"/>
</dbReference>
<evidence type="ECO:0000256" key="2">
    <source>
        <dbReference type="RuleBase" id="RU003954"/>
    </source>
</evidence>
<reference evidence="3" key="2">
    <citation type="submission" date="2023-06" db="EMBL/GenBank/DDBJ databases">
        <authorList>
            <person name="Kobayashi Y."/>
            <person name="Kayamori A."/>
            <person name="Aoki K."/>
            <person name="Shiwa Y."/>
            <person name="Fujita N."/>
            <person name="Sugita T."/>
            <person name="Iwasaki W."/>
            <person name="Tanaka N."/>
            <person name="Takashima M."/>
        </authorList>
    </citation>
    <scope>NUCLEOTIDE SEQUENCE</scope>
    <source>
        <strain evidence="3">HIS016</strain>
    </source>
</reference>
<evidence type="ECO:0008006" key="5">
    <source>
        <dbReference type="Google" id="ProtNLM"/>
    </source>
</evidence>
<dbReference type="PANTHER" id="PTHR10362">
    <property type="entry name" value="HISTIDINE AMMONIA-LYASE"/>
    <property type="match status" value="1"/>
</dbReference>
<evidence type="ECO:0000313" key="3">
    <source>
        <dbReference type="EMBL" id="GMK54031.1"/>
    </source>
</evidence>
<keyword evidence="4" id="KW-1185">Reference proteome</keyword>
<dbReference type="SUPFAM" id="SSF48557">
    <property type="entry name" value="L-aspartase-like"/>
    <property type="match status" value="1"/>
</dbReference>
<proteinExistence type="inferred from homology"/>
<gene>
    <name evidence="3" type="ORF">CspeluHIS016_0106170</name>
</gene>
<dbReference type="CDD" id="cd00332">
    <property type="entry name" value="PAL-HAL"/>
    <property type="match status" value="1"/>
</dbReference>
<dbReference type="Proteomes" id="UP001222932">
    <property type="component" value="Unassembled WGS sequence"/>
</dbReference>
<organism evidence="3 4">
    <name type="scientific">Cutaneotrichosporon spelunceum</name>
    <dbReference type="NCBI Taxonomy" id="1672016"/>
    <lineage>
        <taxon>Eukaryota</taxon>
        <taxon>Fungi</taxon>
        <taxon>Dikarya</taxon>
        <taxon>Basidiomycota</taxon>
        <taxon>Agaricomycotina</taxon>
        <taxon>Tremellomycetes</taxon>
        <taxon>Trichosporonales</taxon>
        <taxon>Trichosporonaceae</taxon>
        <taxon>Cutaneotrichosporon</taxon>
    </lineage>
</organism>
<evidence type="ECO:0000313" key="4">
    <source>
        <dbReference type="Proteomes" id="UP001222932"/>
    </source>
</evidence>
<dbReference type="InterPro" id="IPR005922">
    <property type="entry name" value="Phe_NH3-lyase"/>
</dbReference>
<dbReference type="InterPro" id="IPR001106">
    <property type="entry name" value="Aromatic_Lyase"/>
</dbReference>
<protein>
    <recommendedName>
        <fullName evidence="5">Phenylalanine ammonia-lyase</fullName>
    </recommendedName>
</protein>
<reference evidence="3" key="1">
    <citation type="journal article" date="2023" name="BMC Genomics">
        <title>Chromosome-level genome assemblies of Cutaneotrichosporon spp. (Trichosporonales, Basidiomycota) reveal imbalanced evolution between nucleotide sequences and chromosome synteny.</title>
        <authorList>
            <person name="Kobayashi Y."/>
            <person name="Kayamori A."/>
            <person name="Aoki K."/>
            <person name="Shiwa Y."/>
            <person name="Matsutani M."/>
            <person name="Fujita N."/>
            <person name="Sugita T."/>
            <person name="Iwasaki W."/>
            <person name="Tanaka N."/>
            <person name="Takashima M."/>
        </authorList>
    </citation>
    <scope>NUCLEOTIDE SEQUENCE</scope>
    <source>
        <strain evidence="3">HIS016</strain>
    </source>
</reference>
<dbReference type="GO" id="GO:0005737">
    <property type="term" value="C:cytoplasm"/>
    <property type="evidence" value="ECO:0007669"/>
    <property type="project" value="InterPro"/>
</dbReference>
<dbReference type="InterPro" id="IPR022313">
    <property type="entry name" value="Phe/His_NH3-lyase_AS"/>
</dbReference>
<sequence>MFIETNVDKAASTKAMNAGSATSAPIEPFQTFIHSEATKNVVIDGHNMKVGDVVAVARHSAKIELSPSVVGPVQASVDFKESKKHTSIYGVTTGFGGSADTRTSDTDALQISLLEHQLCGFLPTDASYEGMLLAAMPMPIVRGAMAVRVNSCVRGHSGVRLEVLQSFVDFINLGLVPCVPLRGTISASGDLSPLSYIAGAICGHPDIKVFDTAASPPTVLTAPEAIAKYKLKTVKLASKEGLGLVNGTAVSAAAGALALYDAECLAVMSQTNTALTVEALDGHVGSFAPFIQEIRPHVGQIEAAKNIRHMLGGSKLAVHEEPELLAEQDAGILRQDRYALRTSAQWIGPQLEALGLARQQIETELNSTTDNPLIDVEGGMFHHGGNFQAMAVTSAMDSARIVLQNLGKLSFAQVTELINCEMNHGLPANLAGSEPSTNYHCKGLDIHCGAYCAELGFLANPMSNHVQSTEMHNQSVNSMAFVSARKTMEANEVLSLLLGSQMYCATQALDLRVMEVKFKMGIVKLLNETVTKHFSAFLTPEQLAKLNTTAAITLYKRLNQTPSWDSGPRFEDAAKHLVGCIMDALMVNDDITDLTNLPKWKKEFSKEAADLYRSILDASTADGRNDLEPAQYLGNTRAVYEAVRSDLGIKVRRGDVADGKSGKSIGSSVATIVEAMRDGRLMGAVGKMFQA</sequence>
<dbReference type="Gene3D" id="1.20.200.10">
    <property type="entry name" value="Fumarase/aspartase (Central domain)"/>
    <property type="match status" value="1"/>
</dbReference>
<dbReference type="AlphaFoldDB" id="A0AAD3TPC9"/>
<dbReference type="Gene3D" id="1.10.275.10">
    <property type="entry name" value="Fumarase/aspartase (N-terminal domain)"/>
    <property type="match status" value="1"/>
</dbReference>
<dbReference type="InterPro" id="IPR023144">
    <property type="entry name" value="Phe_NH3-lyase_shielding_dom_sf"/>
</dbReference>
<evidence type="ECO:0000256" key="1">
    <source>
        <dbReference type="ARBA" id="ARBA00007238"/>
    </source>
</evidence>
<comment type="caution">
    <text evidence="3">The sequence shown here is derived from an EMBL/GenBank/DDBJ whole genome shotgun (WGS) entry which is preliminary data.</text>
</comment>
<keyword evidence="2" id="KW-0456">Lyase</keyword>
<dbReference type="NCBIfam" id="TIGR01226">
    <property type="entry name" value="phe_am_lyase"/>
    <property type="match status" value="1"/>
</dbReference>
<comment type="similarity">
    <text evidence="1 2">Belongs to the PAL/histidase family.</text>
</comment>
<dbReference type="Gene3D" id="1.10.274.20">
    <property type="entry name" value="Phenylalanine ammonia-lyase 1, domain 3"/>
    <property type="match status" value="1"/>
</dbReference>
<dbReference type="GO" id="GO:0016841">
    <property type="term" value="F:ammonia-lyase activity"/>
    <property type="evidence" value="ECO:0007669"/>
    <property type="project" value="InterPro"/>
</dbReference>
<dbReference type="InterPro" id="IPR024083">
    <property type="entry name" value="Fumarase/histidase_N"/>
</dbReference>
<accession>A0AAD3TPC9</accession>
<dbReference type="InterPro" id="IPR008948">
    <property type="entry name" value="L-Aspartase-like"/>
</dbReference>